<evidence type="ECO:0000313" key="3">
    <source>
        <dbReference type="Proteomes" id="UP001589647"/>
    </source>
</evidence>
<protein>
    <submittedName>
        <fullName evidence="2">LLM class flavin-dependent oxidoreductase</fullName>
    </submittedName>
</protein>
<dbReference type="PANTHER" id="PTHR30137:SF6">
    <property type="entry name" value="LUCIFERASE-LIKE MONOOXYGENASE"/>
    <property type="match status" value="1"/>
</dbReference>
<keyword evidence="3" id="KW-1185">Reference proteome</keyword>
<feature type="region of interest" description="Disordered" evidence="1">
    <location>
        <begin position="46"/>
        <end position="67"/>
    </location>
</feature>
<accession>A0ABV5I5A0</accession>
<name>A0ABV5I5A0_9ACTN</name>
<dbReference type="SUPFAM" id="SSF51679">
    <property type="entry name" value="Bacterial luciferase-like"/>
    <property type="match status" value="1"/>
</dbReference>
<evidence type="ECO:0000313" key="2">
    <source>
        <dbReference type="EMBL" id="MFB9199716.1"/>
    </source>
</evidence>
<reference evidence="2 3" key="1">
    <citation type="submission" date="2024-09" db="EMBL/GenBank/DDBJ databases">
        <authorList>
            <person name="Sun Q."/>
            <person name="Mori K."/>
        </authorList>
    </citation>
    <scope>NUCLEOTIDE SEQUENCE [LARGE SCALE GENOMIC DNA]</scope>
    <source>
        <strain evidence="2 3">CCM 3426</strain>
    </source>
</reference>
<dbReference type="Gene3D" id="3.20.20.30">
    <property type="entry name" value="Luciferase-like domain"/>
    <property type="match status" value="1"/>
</dbReference>
<dbReference type="InterPro" id="IPR036661">
    <property type="entry name" value="Luciferase-like_sf"/>
</dbReference>
<dbReference type="RefSeq" id="WP_189645411.1">
    <property type="nucleotide sequence ID" value="NZ_BMRC01000001.1"/>
</dbReference>
<dbReference type="Proteomes" id="UP001589647">
    <property type="component" value="Unassembled WGS sequence"/>
</dbReference>
<organism evidence="2 3">
    <name type="scientific">Nonomuraea spiralis</name>
    <dbReference type="NCBI Taxonomy" id="46182"/>
    <lineage>
        <taxon>Bacteria</taxon>
        <taxon>Bacillati</taxon>
        <taxon>Actinomycetota</taxon>
        <taxon>Actinomycetes</taxon>
        <taxon>Streptosporangiales</taxon>
        <taxon>Streptosporangiaceae</taxon>
        <taxon>Nonomuraea</taxon>
    </lineage>
</organism>
<proteinExistence type="predicted"/>
<gene>
    <name evidence="2" type="ORF">ACFFV7_00815</name>
</gene>
<evidence type="ECO:0000256" key="1">
    <source>
        <dbReference type="SAM" id="MobiDB-lite"/>
    </source>
</evidence>
<dbReference type="InterPro" id="IPR050766">
    <property type="entry name" value="Bact_Lucif_Oxidored"/>
</dbReference>
<sequence length="102" mass="11030">MTLYSILDRSLLCQGSDAATSLRDTVALARQAEEPGYHRVRVAEHHSVPGAAGAAPARADRRHNQDAADLAHTVIARSAGARLEWRDADQTNLPTPPREGRP</sequence>
<dbReference type="PANTHER" id="PTHR30137">
    <property type="entry name" value="LUCIFERASE-LIKE MONOOXYGENASE"/>
    <property type="match status" value="1"/>
</dbReference>
<feature type="region of interest" description="Disordered" evidence="1">
    <location>
        <begin position="81"/>
        <end position="102"/>
    </location>
</feature>
<comment type="caution">
    <text evidence="2">The sequence shown here is derived from an EMBL/GenBank/DDBJ whole genome shotgun (WGS) entry which is preliminary data.</text>
</comment>
<dbReference type="EMBL" id="JBHMEI010000001">
    <property type="protein sequence ID" value="MFB9199716.1"/>
    <property type="molecule type" value="Genomic_DNA"/>
</dbReference>